<dbReference type="Gene3D" id="2.40.170.20">
    <property type="entry name" value="TonB-dependent receptor, beta-barrel domain"/>
    <property type="match status" value="1"/>
</dbReference>
<evidence type="ECO:0000259" key="14">
    <source>
        <dbReference type="Pfam" id="PF07715"/>
    </source>
</evidence>
<evidence type="ECO:0000256" key="9">
    <source>
        <dbReference type="ARBA" id="ARBA00023237"/>
    </source>
</evidence>
<accession>A0A0D2HR31</accession>
<dbReference type="InParanoid" id="A0A0D2HR31"/>
<keyword evidence="9 10" id="KW-0998">Cell outer membrane</keyword>
<dbReference type="InterPro" id="IPR012910">
    <property type="entry name" value="Plug_dom"/>
</dbReference>
<keyword evidence="7 10" id="KW-0472">Membrane</keyword>
<evidence type="ECO:0008006" key="17">
    <source>
        <dbReference type="Google" id="ProtNLM"/>
    </source>
</evidence>
<evidence type="ECO:0000256" key="2">
    <source>
        <dbReference type="ARBA" id="ARBA00022448"/>
    </source>
</evidence>
<comment type="subcellular location">
    <subcellularLocation>
        <location evidence="1 10">Cell outer membrane</location>
        <topology evidence="1 10">Multi-pass membrane protein</topology>
    </subcellularLocation>
</comment>
<dbReference type="Proteomes" id="UP000032233">
    <property type="component" value="Unassembled WGS sequence"/>
</dbReference>
<gene>
    <name evidence="15" type="ORF">X474_16725</name>
</gene>
<feature type="signal peptide" evidence="12">
    <location>
        <begin position="1"/>
        <end position="37"/>
    </location>
</feature>
<keyword evidence="5 12" id="KW-0732">Signal</keyword>
<feature type="domain" description="TonB-dependent receptor-like beta-barrel" evidence="13">
    <location>
        <begin position="209"/>
        <end position="598"/>
    </location>
</feature>
<keyword evidence="6 11" id="KW-0798">TonB box</keyword>
<dbReference type="EMBL" id="AZAC01000021">
    <property type="protein sequence ID" value="KIX12943.1"/>
    <property type="molecule type" value="Genomic_DNA"/>
</dbReference>
<comment type="caution">
    <text evidence="15">The sequence shown here is derived from an EMBL/GenBank/DDBJ whole genome shotgun (WGS) entry which is preliminary data.</text>
</comment>
<evidence type="ECO:0000256" key="5">
    <source>
        <dbReference type="ARBA" id="ARBA00022729"/>
    </source>
</evidence>
<dbReference type="PANTHER" id="PTHR30069:SF29">
    <property type="entry name" value="HEMOGLOBIN AND HEMOGLOBIN-HAPTOGLOBIN-BINDING PROTEIN 1-RELATED"/>
    <property type="match status" value="1"/>
</dbReference>
<name>A0A0D2HR31_9BACT</name>
<dbReference type="AlphaFoldDB" id="A0A0D2HR31"/>
<keyword evidence="8" id="KW-0675">Receptor</keyword>
<evidence type="ECO:0000313" key="16">
    <source>
        <dbReference type="Proteomes" id="UP000032233"/>
    </source>
</evidence>
<feature type="chain" id="PRO_5002254865" description="TonB-denpendent receptor" evidence="12">
    <location>
        <begin position="38"/>
        <end position="624"/>
    </location>
</feature>
<sequence>MKRAGRENKMKSMRLRAKLLICSAAVCAMALATPAWAVVKTTQPSMVVTATRTTEDVAEVSSSVSVITAKDIEEKGITDFADALRETPGLWVYGNGPFGGQTSLSIRGAGASQTSILLDGVRIADPISTDNSFNLGLYSVNGISQIEVVRGPQSTLYGSQAMAGVVNLITAKGQGDPKAWFSFEGGSHKTILGQMGTKGQIENLNFNVSAASLTTDGISKAQDTQEDDGYKRTQLNGRIGWEFSDKAELYFIGYFNNSDMDYDSFYAGPADSLDSEKTNSYTGILGFDQKILDWWDHKITLSQGEIKRDYSDSSEYKSLLNTAKWQHNLHYKNLNTLTLGVDWEEEKGDYNNPLYFDSLPEKSTHTTGLFLQDRLSLFEALYITAGIRADDHSEFGSKTTYRLGAAYLLRNLGTTFKANYGTGFKAPSLYQLYSPYGNKDLDPEESTGWDVGVEQKLWQDKIRLGLTYFHLKTDDLIAWNFATWKYYNVDEAKSHGIEAFASIDVCPWLTLDGTYTLTDTEDESTGKELIYRPKDKVSFGARIAPMDKLVLRLYGIYVGDRYTDAANTEQVDAYVTMNASASYKLNEVFTLFGRVVNLFDEDYEEVKDYSTLGFSTFFGIRAEF</sequence>
<evidence type="ECO:0000256" key="3">
    <source>
        <dbReference type="ARBA" id="ARBA00022452"/>
    </source>
</evidence>
<evidence type="ECO:0000256" key="11">
    <source>
        <dbReference type="RuleBase" id="RU003357"/>
    </source>
</evidence>
<organism evidence="15 16">
    <name type="scientific">Dethiosulfatarculus sandiegensis</name>
    <dbReference type="NCBI Taxonomy" id="1429043"/>
    <lineage>
        <taxon>Bacteria</taxon>
        <taxon>Pseudomonadati</taxon>
        <taxon>Thermodesulfobacteriota</taxon>
        <taxon>Desulfarculia</taxon>
        <taxon>Desulfarculales</taxon>
        <taxon>Desulfarculaceae</taxon>
        <taxon>Dethiosulfatarculus</taxon>
    </lineage>
</organism>
<dbReference type="STRING" id="1429043.X474_16725"/>
<dbReference type="InterPro" id="IPR000531">
    <property type="entry name" value="Beta-barrel_TonB"/>
</dbReference>
<dbReference type="GO" id="GO:0044718">
    <property type="term" value="P:siderophore transmembrane transport"/>
    <property type="evidence" value="ECO:0007669"/>
    <property type="project" value="TreeGrafter"/>
</dbReference>
<dbReference type="FunCoup" id="A0A0D2HR31">
    <property type="interactions" value="89"/>
</dbReference>
<evidence type="ECO:0000256" key="4">
    <source>
        <dbReference type="ARBA" id="ARBA00022692"/>
    </source>
</evidence>
<evidence type="ECO:0000256" key="12">
    <source>
        <dbReference type="SAM" id="SignalP"/>
    </source>
</evidence>
<dbReference type="InterPro" id="IPR039426">
    <property type="entry name" value="TonB-dep_rcpt-like"/>
</dbReference>
<keyword evidence="4 10" id="KW-0812">Transmembrane</keyword>
<protein>
    <recommendedName>
        <fullName evidence="17">TonB-denpendent receptor</fullName>
    </recommendedName>
</protein>
<dbReference type="SUPFAM" id="SSF56935">
    <property type="entry name" value="Porins"/>
    <property type="match status" value="1"/>
</dbReference>
<dbReference type="GO" id="GO:0009279">
    <property type="term" value="C:cell outer membrane"/>
    <property type="evidence" value="ECO:0007669"/>
    <property type="project" value="UniProtKB-SubCell"/>
</dbReference>
<dbReference type="InterPro" id="IPR036942">
    <property type="entry name" value="Beta-barrel_TonB_sf"/>
</dbReference>
<keyword evidence="3 10" id="KW-1134">Transmembrane beta strand</keyword>
<evidence type="ECO:0000256" key="6">
    <source>
        <dbReference type="ARBA" id="ARBA00023077"/>
    </source>
</evidence>
<dbReference type="InterPro" id="IPR037066">
    <property type="entry name" value="Plug_dom_sf"/>
</dbReference>
<proteinExistence type="inferred from homology"/>
<dbReference type="Pfam" id="PF07715">
    <property type="entry name" value="Plug"/>
    <property type="match status" value="1"/>
</dbReference>
<dbReference type="PROSITE" id="PS52016">
    <property type="entry name" value="TONB_DEPENDENT_REC_3"/>
    <property type="match status" value="1"/>
</dbReference>
<dbReference type="GO" id="GO:0015344">
    <property type="term" value="F:siderophore uptake transmembrane transporter activity"/>
    <property type="evidence" value="ECO:0007669"/>
    <property type="project" value="TreeGrafter"/>
</dbReference>
<dbReference type="PATRIC" id="fig|1429043.3.peg.3543"/>
<comment type="similarity">
    <text evidence="10 11">Belongs to the TonB-dependent receptor family.</text>
</comment>
<evidence type="ECO:0000259" key="13">
    <source>
        <dbReference type="Pfam" id="PF00593"/>
    </source>
</evidence>
<dbReference type="Pfam" id="PF00593">
    <property type="entry name" value="TonB_dep_Rec_b-barrel"/>
    <property type="match status" value="1"/>
</dbReference>
<reference evidence="15 16" key="1">
    <citation type="submission" date="2013-11" db="EMBL/GenBank/DDBJ databases">
        <title>Metagenomic analysis of a methanogenic consortium involved in long chain n-alkane degradation.</title>
        <authorList>
            <person name="Davidova I.A."/>
            <person name="Callaghan A.V."/>
            <person name="Wawrik B."/>
            <person name="Pruitt S."/>
            <person name="Marks C."/>
            <person name="Duncan K.E."/>
            <person name="Suflita J.M."/>
        </authorList>
    </citation>
    <scope>NUCLEOTIDE SEQUENCE [LARGE SCALE GENOMIC DNA]</scope>
    <source>
        <strain evidence="15 16">SPR</strain>
    </source>
</reference>
<evidence type="ECO:0000256" key="1">
    <source>
        <dbReference type="ARBA" id="ARBA00004571"/>
    </source>
</evidence>
<dbReference type="Gene3D" id="2.170.130.10">
    <property type="entry name" value="TonB-dependent receptor, plug domain"/>
    <property type="match status" value="1"/>
</dbReference>
<evidence type="ECO:0000256" key="8">
    <source>
        <dbReference type="ARBA" id="ARBA00023170"/>
    </source>
</evidence>
<keyword evidence="2 10" id="KW-0813">Transport</keyword>
<evidence type="ECO:0000256" key="7">
    <source>
        <dbReference type="ARBA" id="ARBA00023136"/>
    </source>
</evidence>
<keyword evidence="16" id="KW-1185">Reference proteome</keyword>
<evidence type="ECO:0000313" key="15">
    <source>
        <dbReference type="EMBL" id="KIX12943.1"/>
    </source>
</evidence>
<evidence type="ECO:0000256" key="10">
    <source>
        <dbReference type="PROSITE-ProRule" id="PRU01360"/>
    </source>
</evidence>
<dbReference type="CDD" id="cd01347">
    <property type="entry name" value="ligand_gated_channel"/>
    <property type="match status" value="1"/>
</dbReference>
<dbReference type="OrthoDB" id="9800913at2"/>
<feature type="domain" description="TonB-dependent receptor plug" evidence="14">
    <location>
        <begin position="57"/>
        <end position="165"/>
    </location>
</feature>
<dbReference type="PANTHER" id="PTHR30069">
    <property type="entry name" value="TONB-DEPENDENT OUTER MEMBRANE RECEPTOR"/>
    <property type="match status" value="1"/>
</dbReference>